<evidence type="ECO:0000256" key="1">
    <source>
        <dbReference type="SAM" id="MobiDB-lite"/>
    </source>
</evidence>
<dbReference type="SUPFAM" id="SSF52540">
    <property type="entry name" value="P-loop containing nucleoside triphosphate hydrolases"/>
    <property type="match status" value="1"/>
</dbReference>
<accession>A0A482WUI7</accession>
<name>A0A482WUI7_LAOST</name>
<organism evidence="2 3">
    <name type="scientific">Laodelphax striatellus</name>
    <name type="common">Small brown planthopper</name>
    <name type="synonym">Delphax striatella</name>
    <dbReference type="NCBI Taxonomy" id="195883"/>
    <lineage>
        <taxon>Eukaryota</taxon>
        <taxon>Metazoa</taxon>
        <taxon>Ecdysozoa</taxon>
        <taxon>Arthropoda</taxon>
        <taxon>Hexapoda</taxon>
        <taxon>Insecta</taxon>
        <taxon>Pterygota</taxon>
        <taxon>Neoptera</taxon>
        <taxon>Paraneoptera</taxon>
        <taxon>Hemiptera</taxon>
        <taxon>Auchenorrhyncha</taxon>
        <taxon>Fulgoroidea</taxon>
        <taxon>Delphacidae</taxon>
        <taxon>Criomorphinae</taxon>
        <taxon>Laodelphax</taxon>
    </lineage>
</organism>
<dbReference type="PRINTS" id="PR00449">
    <property type="entry name" value="RASTRNSFRMNG"/>
</dbReference>
<keyword evidence="3" id="KW-1185">Reference proteome</keyword>
<proteinExistence type="predicted"/>
<dbReference type="Gene3D" id="3.40.50.300">
    <property type="entry name" value="P-loop containing nucleotide triphosphate hydrolases"/>
    <property type="match status" value="1"/>
</dbReference>
<dbReference type="InterPro" id="IPR027417">
    <property type="entry name" value="P-loop_NTPase"/>
</dbReference>
<dbReference type="STRING" id="195883.A0A482WUI7"/>
<dbReference type="OrthoDB" id="299781at2759"/>
<evidence type="ECO:0000313" key="3">
    <source>
        <dbReference type="Proteomes" id="UP000291343"/>
    </source>
</evidence>
<protein>
    <recommendedName>
        <fullName evidence="4">Ras-like protein family member 10B</fullName>
    </recommendedName>
</protein>
<dbReference type="GO" id="GO:0005525">
    <property type="term" value="F:GTP binding"/>
    <property type="evidence" value="ECO:0007669"/>
    <property type="project" value="InterPro"/>
</dbReference>
<reference evidence="2 3" key="1">
    <citation type="journal article" date="2017" name="Gigascience">
        <title>Genome sequence of the small brown planthopper, Laodelphax striatellus.</title>
        <authorList>
            <person name="Zhu J."/>
            <person name="Jiang F."/>
            <person name="Wang X."/>
            <person name="Yang P."/>
            <person name="Bao Y."/>
            <person name="Zhao W."/>
            <person name="Wang W."/>
            <person name="Lu H."/>
            <person name="Wang Q."/>
            <person name="Cui N."/>
            <person name="Li J."/>
            <person name="Chen X."/>
            <person name="Luo L."/>
            <person name="Yu J."/>
            <person name="Kang L."/>
            <person name="Cui F."/>
        </authorList>
    </citation>
    <scope>NUCLEOTIDE SEQUENCE [LARGE SCALE GENOMIC DNA]</scope>
    <source>
        <strain evidence="2">Lst14</strain>
    </source>
</reference>
<dbReference type="InterPro" id="IPR001806">
    <property type="entry name" value="Small_GTPase"/>
</dbReference>
<dbReference type="EMBL" id="QKKF02024710">
    <property type="protein sequence ID" value="RZF37275.1"/>
    <property type="molecule type" value="Genomic_DNA"/>
</dbReference>
<feature type="non-terminal residue" evidence="2">
    <location>
        <position position="1"/>
    </location>
</feature>
<dbReference type="SMART" id="SM00174">
    <property type="entry name" value="RHO"/>
    <property type="match status" value="1"/>
</dbReference>
<dbReference type="Pfam" id="PF00071">
    <property type="entry name" value="Ras"/>
    <property type="match status" value="1"/>
</dbReference>
<dbReference type="SMR" id="A0A482WUI7"/>
<evidence type="ECO:0000313" key="2">
    <source>
        <dbReference type="EMBL" id="RZF37275.1"/>
    </source>
</evidence>
<dbReference type="PROSITE" id="PS51419">
    <property type="entry name" value="RAB"/>
    <property type="match status" value="1"/>
</dbReference>
<dbReference type="Proteomes" id="UP000291343">
    <property type="component" value="Unassembled WGS sequence"/>
</dbReference>
<gene>
    <name evidence="2" type="ORF">LSTR_LSTR005607</name>
</gene>
<dbReference type="PANTHER" id="PTHR46350">
    <property type="entry name" value="RAS LIKE FAMILY 10 MEMBER B-RELATED"/>
    <property type="match status" value="1"/>
</dbReference>
<dbReference type="InterPro" id="IPR052661">
    <property type="entry name" value="Ras-like_GTPase_Reg"/>
</dbReference>
<feature type="region of interest" description="Disordered" evidence="1">
    <location>
        <begin position="244"/>
        <end position="270"/>
    </location>
</feature>
<sequence length="270" mass="30931">VPAEPIVERGRWGFGGGERKELDLDYLERRDGSRPVRPSSMAETSPDSVDLVKVIILGAPGVGKTSIIQQFVWNDFSDDYESTDRKHTYYPSVIINDRLYELKIFDLPAIPYFPVNSFYEWTDFRFYGLRSATAYLLVFDLNDTETFQYVSRLRDQISESRDVSEILFLVVGNKEDLLTEHNDCDTFETRKAIANLVRRHWMCGYVECSAKHNWRVVDVFKELMKMIDQAQMNGRLLRAASYSSSSDNDQAGRGGGSVASTQDRTRCSIL</sequence>
<dbReference type="FunCoup" id="A0A482WUI7">
    <property type="interactions" value="6"/>
</dbReference>
<dbReference type="PROSITE" id="PS51421">
    <property type="entry name" value="RAS"/>
    <property type="match status" value="1"/>
</dbReference>
<dbReference type="SMART" id="SM00175">
    <property type="entry name" value="RAB"/>
    <property type="match status" value="1"/>
</dbReference>
<dbReference type="AlphaFoldDB" id="A0A482WUI7"/>
<comment type="caution">
    <text evidence="2">The sequence shown here is derived from an EMBL/GenBank/DDBJ whole genome shotgun (WGS) entry which is preliminary data.</text>
</comment>
<dbReference type="SMART" id="SM00173">
    <property type="entry name" value="RAS"/>
    <property type="match status" value="1"/>
</dbReference>
<evidence type="ECO:0008006" key="4">
    <source>
        <dbReference type="Google" id="ProtNLM"/>
    </source>
</evidence>
<dbReference type="GO" id="GO:0003924">
    <property type="term" value="F:GTPase activity"/>
    <property type="evidence" value="ECO:0007669"/>
    <property type="project" value="InterPro"/>
</dbReference>
<dbReference type="PANTHER" id="PTHR46350:SF2">
    <property type="entry name" value="RAS LIKE FAMILY 10 MEMBER B"/>
    <property type="match status" value="1"/>
</dbReference>
<dbReference type="InParanoid" id="A0A482WUI7"/>